<dbReference type="PANTHER" id="PTHR41533:SF2">
    <property type="entry name" value="BLR7131 PROTEIN"/>
    <property type="match status" value="1"/>
</dbReference>
<dbReference type="SUPFAM" id="SSF53955">
    <property type="entry name" value="Lysozyme-like"/>
    <property type="match status" value="1"/>
</dbReference>
<accession>A0ABY6IWA0</accession>
<comment type="similarity">
    <text evidence="2">Belongs to the YkuD family.</text>
</comment>
<dbReference type="InterPro" id="IPR052905">
    <property type="entry name" value="LD-transpeptidase_YkuD-like"/>
</dbReference>
<evidence type="ECO:0000256" key="7">
    <source>
        <dbReference type="PROSITE-ProRule" id="PRU01373"/>
    </source>
</evidence>
<dbReference type="Proteomes" id="UP001162741">
    <property type="component" value="Chromosome"/>
</dbReference>
<dbReference type="InterPro" id="IPR005490">
    <property type="entry name" value="LD_TPept_cat_dom"/>
</dbReference>
<evidence type="ECO:0000256" key="6">
    <source>
        <dbReference type="ARBA" id="ARBA00023316"/>
    </source>
</evidence>
<name>A0ABY6IWA0_9BACT</name>
<dbReference type="EMBL" id="CP107006">
    <property type="protein sequence ID" value="UYQ91641.1"/>
    <property type="molecule type" value="Genomic_DNA"/>
</dbReference>
<keyword evidence="6 7" id="KW-0961">Cell wall biogenesis/degradation</keyword>
<evidence type="ECO:0000256" key="5">
    <source>
        <dbReference type="ARBA" id="ARBA00022984"/>
    </source>
</evidence>
<evidence type="ECO:0000313" key="10">
    <source>
        <dbReference type="Proteomes" id="UP001162741"/>
    </source>
</evidence>
<dbReference type="PROSITE" id="PS51257">
    <property type="entry name" value="PROKAR_LIPOPROTEIN"/>
    <property type="match status" value="1"/>
</dbReference>
<comment type="pathway">
    <text evidence="1 7">Cell wall biogenesis; peptidoglycan biosynthesis.</text>
</comment>
<dbReference type="PANTHER" id="PTHR41533">
    <property type="entry name" value="L,D-TRANSPEPTIDASE HI_1667-RELATED"/>
    <property type="match status" value="1"/>
</dbReference>
<dbReference type="InterPro" id="IPR038063">
    <property type="entry name" value="Transpep_catalytic_dom"/>
</dbReference>
<evidence type="ECO:0000256" key="1">
    <source>
        <dbReference type="ARBA" id="ARBA00004752"/>
    </source>
</evidence>
<dbReference type="PROSITE" id="PS52029">
    <property type="entry name" value="LD_TPASE"/>
    <property type="match status" value="1"/>
</dbReference>
<dbReference type="SUPFAM" id="SSF141523">
    <property type="entry name" value="L,D-transpeptidase catalytic domain-like"/>
    <property type="match status" value="1"/>
</dbReference>
<dbReference type="InterPro" id="IPR045380">
    <property type="entry name" value="LD_TPept_scaffold_dom"/>
</dbReference>
<dbReference type="Pfam" id="PF20142">
    <property type="entry name" value="Scaffold"/>
    <property type="match status" value="1"/>
</dbReference>
<feature type="active site" description="Proton donor/acceptor" evidence="7">
    <location>
        <position position="453"/>
    </location>
</feature>
<gene>
    <name evidence="9" type="ORF">MKQ68_16250</name>
</gene>
<keyword evidence="3" id="KW-0808">Transferase</keyword>
<protein>
    <submittedName>
        <fullName evidence="9">L,D-transpeptidase family protein</fullName>
    </submittedName>
</protein>
<dbReference type="InterPro" id="IPR023346">
    <property type="entry name" value="Lysozyme-like_dom_sf"/>
</dbReference>
<dbReference type="Gene3D" id="1.10.101.10">
    <property type="entry name" value="PGBD-like superfamily/PGBD"/>
    <property type="match status" value="1"/>
</dbReference>
<feature type="domain" description="L,D-TPase catalytic" evidence="8">
    <location>
        <begin position="321"/>
        <end position="499"/>
    </location>
</feature>
<dbReference type="Pfam" id="PF01471">
    <property type="entry name" value="PG_binding_1"/>
    <property type="match status" value="1"/>
</dbReference>
<keyword evidence="4 7" id="KW-0133">Cell shape</keyword>
<evidence type="ECO:0000256" key="4">
    <source>
        <dbReference type="ARBA" id="ARBA00022960"/>
    </source>
</evidence>
<proteinExistence type="inferred from homology"/>
<dbReference type="Gene3D" id="2.40.440.10">
    <property type="entry name" value="L,D-transpeptidase catalytic domain-like"/>
    <property type="match status" value="1"/>
</dbReference>
<dbReference type="Pfam" id="PF03734">
    <property type="entry name" value="YkuD"/>
    <property type="match status" value="1"/>
</dbReference>
<feature type="active site" description="Nucleophile" evidence="7">
    <location>
        <position position="472"/>
    </location>
</feature>
<evidence type="ECO:0000313" key="9">
    <source>
        <dbReference type="EMBL" id="UYQ91641.1"/>
    </source>
</evidence>
<dbReference type="RefSeq" id="WP_264280031.1">
    <property type="nucleotide sequence ID" value="NZ_CP107006.1"/>
</dbReference>
<dbReference type="InterPro" id="IPR036366">
    <property type="entry name" value="PGBDSf"/>
</dbReference>
<evidence type="ECO:0000256" key="3">
    <source>
        <dbReference type="ARBA" id="ARBA00022679"/>
    </source>
</evidence>
<reference evidence="9" key="1">
    <citation type="submission" date="2022-10" db="EMBL/GenBank/DDBJ databases">
        <title>Chitinophaga sp. nov., isolated from soil.</title>
        <authorList>
            <person name="Jeon C.O."/>
        </authorList>
    </citation>
    <scope>NUCLEOTIDE SEQUENCE</scope>
    <source>
        <strain evidence="9">R8</strain>
    </source>
</reference>
<keyword evidence="10" id="KW-1185">Reference proteome</keyword>
<evidence type="ECO:0000256" key="2">
    <source>
        <dbReference type="ARBA" id="ARBA00005992"/>
    </source>
</evidence>
<evidence type="ECO:0000259" key="8">
    <source>
        <dbReference type="PROSITE" id="PS52029"/>
    </source>
</evidence>
<organism evidence="9 10">
    <name type="scientific">Chitinophaga horti</name>
    <dbReference type="NCBI Taxonomy" id="2920382"/>
    <lineage>
        <taxon>Bacteria</taxon>
        <taxon>Pseudomonadati</taxon>
        <taxon>Bacteroidota</taxon>
        <taxon>Chitinophagia</taxon>
        <taxon>Chitinophagales</taxon>
        <taxon>Chitinophagaceae</taxon>
        <taxon>Chitinophaga</taxon>
    </lineage>
</organism>
<sequence length="550" mass="63053">MKKILRHLPIVLVLFITACGHRKTPPREKQIVVNERELEEVIKENIAERLDYVAGNDGQMEDSVPVRSVSALQMSYSRTGNAAQWSKSGAVSSNMDSLIRLIGEAANYGLVPAHYHSQALLEGLNQLKSNKEARKDAALWAKMDVMLTDAFFKLATHLHYGVAPRDSVTFRTDSTFSDTSMVEMLSAALADRRVLTVLHQLEPRHQGYVSLREALVSFQQQYGSLSWDTLPQTYTDTADFRMRLAHRLVQSRHLDTNGVVIDTNVIKTAVKAFQKEFNMYPDGVAGKRTVQALNRPASDWVAQVALNLDRWRKLPDTMTRRYIWVNIPGYRMDVFENDTLQLSSRVIVGTPRTRTPILNSTMTNFVLYPYWRVPYSIVFKEMLPAIKKDVGYLASKNLEVVDKDNQVVSPDSINWSKLGKGNFPYVLRQMDGLDNSLGIMKFNFANKYSVYLHDTNNRRLFNNAFRSLSHGCVRVQQWDSLAHYLVRNDPKSHDSIRVWLDRGEKKAIPLTNRIAIYLRYFTAEGIEGKMQFYDDIYGEDKVMRKYLGYK</sequence>
<keyword evidence="5 7" id="KW-0573">Peptidoglycan synthesis</keyword>
<dbReference type="InterPro" id="IPR002477">
    <property type="entry name" value="Peptidoglycan-bd-like"/>
</dbReference>
<dbReference type="CDD" id="cd16913">
    <property type="entry name" value="YkuD_like"/>
    <property type="match status" value="1"/>
</dbReference>